<dbReference type="Proteomes" id="UP000746690">
    <property type="component" value="Unassembled WGS sequence"/>
</dbReference>
<accession>A0ABX1RWT9</accession>
<gene>
    <name evidence="3" type="ORF">HHX25_10975</name>
</gene>
<evidence type="ECO:0000259" key="1">
    <source>
        <dbReference type="SMART" id="SM00897"/>
    </source>
</evidence>
<evidence type="ECO:0000259" key="2">
    <source>
        <dbReference type="SMART" id="SM01204"/>
    </source>
</evidence>
<dbReference type="Pfam" id="PF10442">
    <property type="entry name" value="FIST_C"/>
    <property type="match status" value="1"/>
</dbReference>
<dbReference type="SMART" id="SM00897">
    <property type="entry name" value="FIST"/>
    <property type="match status" value="1"/>
</dbReference>
<dbReference type="InterPro" id="IPR019494">
    <property type="entry name" value="FIST_C"/>
</dbReference>
<name>A0ABX1RWT9_9FLAO</name>
<feature type="domain" description="FIST C-domain" evidence="2">
    <location>
        <begin position="216"/>
        <end position="355"/>
    </location>
</feature>
<comment type="caution">
    <text evidence="3">The sequence shown here is derived from an EMBL/GenBank/DDBJ whole genome shotgun (WGS) entry which is preliminary data.</text>
</comment>
<protein>
    <recommendedName>
        <fullName evidence="5">Histidine kinase</fullName>
    </recommendedName>
</protein>
<dbReference type="SMART" id="SM01204">
    <property type="entry name" value="FIST_C"/>
    <property type="match status" value="1"/>
</dbReference>
<dbReference type="Pfam" id="PF08495">
    <property type="entry name" value="FIST"/>
    <property type="match status" value="1"/>
</dbReference>
<reference evidence="3 4" key="1">
    <citation type="submission" date="2020-04" db="EMBL/GenBank/DDBJ databases">
        <title>A Flavivirga sp. nov.</title>
        <authorList>
            <person name="Sun X."/>
        </authorList>
    </citation>
    <scope>NUCLEOTIDE SEQUENCE [LARGE SCALE GENOMIC DNA]</scope>
    <source>
        <strain evidence="3 4">Y03</strain>
    </source>
</reference>
<dbReference type="PANTHER" id="PTHR40252:SF2">
    <property type="entry name" value="BLR0328 PROTEIN"/>
    <property type="match status" value="1"/>
</dbReference>
<feature type="domain" description="FIST" evidence="1">
    <location>
        <begin position="23"/>
        <end position="215"/>
    </location>
</feature>
<evidence type="ECO:0008006" key="5">
    <source>
        <dbReference type="Google" id="ProtNLM"/>
    </source>
</evidence>
<dbReference type="EMBL" id="JABBHF010000005">
    <property type="protein sequence ID" value="NMH88032.1"/>
    <property type="molecule type" value="Genomic_DNA"/>
</dbReference>
<evidence type="ECO:0000313" key="4">
    <source>
        <dbReference type="Proteomes" id="UP000746690"/>
    </source>
</evidence>
<proteinExistence type="predicted"/>
<dbReference type="PANTHER" id="PTHR40252">
    <property type="entry name" value="BLR0328 PROTEIN"/>
    <property type="match status" value="1"/>
</dbReference>
<evidence type="ECO:0000313" key="3">
    <source>
        <dbReference type="EMBL" id="NMH88032.1"/>
    </source>
</evidence>
<sequence length="376" mass="41079">MNVQQISLQQDNWQEDISILSIEADIFLLFVSPDFTPKRKVLDFINNKYPKTTIIGCSTAGEISDITVKDETISLTAIQLDKVTYKKAAIEIIDMNCSYQSGQDLAKNLYNKELKHVLVLSDGLNVNGAELVSGLKSIIPHVGISGGLAADGADFNKTFVVNDNEIVDKTIVALGFYGEGLKVCTGSRGGWDSYGIGRQVTKSNKNVLYELDGNPALDIYKSFLGEEAKNLPSSGLLFPLSMVSDANSKPLVRSILATNEDEKSVTFAGNLPEGAYVRFMKANLDRLIDGAEESAISASKFFDKESSELVILVSCVGRRMVLKQLVEEEVEAVRDVVGNKPCITGFYSYGEIGPYDESSPCELHNQTMSITTFSEC</sequence>
<keyword evidence="4" id="KW-1185">Reference proteome</keyword>
<dbReference type="RefSeq" id="WP_169673090.1">
    <property type="nucleotide sequence ID" value="NZ_JABBHF010000005.1"/>
</dbReference>
<organism evidence="3 4">
    <name type="scientific">Flavivirga algicola</name>
    <dbReference type="NCBI Taxonomy" id="2729136"/>
    <lineage>
        <taxon>Bacteria</taxon>
        <taxon>Pseudomonadati</taxon>
        <taxon>Bacteroidota</taxon>
        <taxon>Flavobacteriia</taxon>
        <taxon>Flavobacteriales</taxon>
        <taxon>Flavobacteriaceae</taxon>
        <taxon>Flavivirga</taxon>
    </lineage>
</organism>
<dbReference type="InterPro" id="IPR013702">
    <property type="entry name" value="FIST_domain_N"/>
</dbReference>